<evidence type="ECO:0000256" key="2">
    <source>
        <dbReference type="HAMAP-Rule" id="MF_00984"/>
    </source>
</evidence>
<dbReference type="AlphaFoldDB" id="A0A1Y6CWT0"/>
<comment type="subunit">
    <text evidence="2">Homotetramer.</text>
</comment>
<evidence type="ECO:0000256" key="3">
    <source>
        <dbReference type="RuleBase" id="RU000524"/>
    </source>
</evidence>
<dbReference type="InterPro" id="IPR011344">
    <property type="entry name" value="ssDNA-bd"/>
</dbReference>
<evidence type="ECO:0000313" key="4">
    <source>
        <dbReference type="EMBL" id="SMF80545.1"/>
    </source>
</evidence>
<dbReference type="STRING" id="1513793.SAMN06296036_13524"/>
<accession>A0A1Y6CWT0</accession>
<sequence>MASINKAIILGNLGQDPDLNYTASGAPVCTLSIATNETRTDAAGNRKEASQWHRVIVWNKQAENCAKYLAKGRTVYVEGRIQTRSWQDKHGQKRYSTEVIAQTVQFIGGGQAEAKDTAANFNPPADVAPGGYDMDVPF</sequence>
<evidence type="ECO:0000313" key="5">
    <source>
        <dbReference type="Proteomes" id="UP000192907"/>
    </source>
</evidence>
<dbReference type="Proteomes" id="UP000192907">
    <property type="component" value="Unassembled WGS sequence"/>
</dbReference>
<dbReference type="Gene3D" id="2.40.50.140">
    <property type="entry name" value="Nucleic acid-binding proteins"/>
    <property type="match status" value="1"/>
</dbReference>
<dbReference type="OrthoDB" id="5293989at2"/>
<reference evidence="5" key="1">
    <citation type="submission" date="2017-04" db="EMBL/GenBank/DDBJ databases">
        <authorList>
            <person name="Varghese N."/>
            <person name="Submissions S."/>
        </authorList>
    </citation>
    <scope>NUCLEOTIDE SEQUENCE [LARGE SCALE GENOMIC DNA]</scope>
    <source>
        <strain evidence="5">RKEM611</strain>
    </source>
</reference>
<dbReference type="NCBIfam" id="TIGR00621">
    <property type="entry name" value="ssb"/>
    <property type="match status" value="1"/>
</dbReference>
<dbReference type="Pfam" id="PF00436">
    <property type="entry name" value="SSB"/>
    <property type="match status" value="1"/>
</dbReference>
<dbReference type="InterPro" id="IPR000424">
    <property type="entry name" value="Primosome_PriB/ssb"/>
</dbReference>
<dbReference type="GO" id="GO:0009295">
    <property type="term" value="C:nucleoid"/>
    <property type="evidence" value="ECO:0007669"/>
    <property type="project" value="TreeGrafter"/>
</dbReference>
<dbReference type="GO" id="GO:0003697">
    <property type="term" value="F:single-stranded DNA binding"/>
    <property type="evidence" value="ECO:0007669"/>
    <property type="project" value="UniProtKB-UniRule"/>
</dbReference>
<evidence type="ECO:0000256" key="1">
    <source>
        <dbReference type="ARBA" id="ARBA00023125"/>
    </source>
</evidence>
<dbReference type="CDD" id="cd04496">
    <property type="entry name" value="SSB_OBF"/>
    <property type="match status" value="1"/>
</dbReference>
<protein>
    <recommendedName>
        <fullName evidence="2 3">Single-stranded DNA-binding protein</fullName>
        <shortName evidence="2">SSB</shortName>
    </recommendedName>
</protein>
<dbReference type="PANTHER" id="PTHR10302:SF27">
    <property type="entry name" value="SINGLE-STRANDED DNA-BINDING PROTEIN"/>
    <property type="match status" value="1"/>
</dbReference>
<dbReference type="RefSeq" id="WP_132325631.1">
    <property type="nucleotide sequence ID" value="NZ_FWZT01000035.1"/>
</dbReference>
<dbReference type="SUPFAM" id="SSF50249">
    <property type="entry name" value="Nucleic acid-binding proteins"/>
    <property type="match status" value="1"/>
</dbReference>
<dbReference type="HAMAP" id="MF_00984">
    <property type="entry name" value="SSB"/>
    <property type="match status" value="1"/>
</dbReference>
<dbReference type="PROSITE" id="PS50935">
    <property type="entry name" value="SSB"/>
    <property type="match status" value="1"/>
</dbReference>
<keyword evidence="1 2" id="KW-0238">DNA-binding</keyword>
<dbReference type="PANTHER" id="PTHR10302">
    <property type="entry name" value="SINGLE-STRANDED DNA-BINDING PROTEIN"/>
    <property type="match status" value="1"/>
</dbReference>
<proteinExistence type="inferred from homology"/>
<comment type="caution">
    <text evidence="2">Lacks conserved residue(s) required for the propagation of feature annotation.</text>
</comment>
<keyword evidence="5" id="KW-1185">Reference proteome</keyword>
<organism evidence="4 5">
    <name type="scientific">Pseudobacteriovorax antillogorgiicola</name>
    <dbReference type="NCBI Taxonomy" id="1513793"/>
    <lineage>
        <taxon>Bacteria</taxon>
        <taxon>Pseudomonadati</taxon>
        <taxon>Bdellovibrionota</taxon>
        <taxon>Oligoflexia</taxon>
        <taxon>Oligoflexales</taxon>
        <taxon>Pseudobacteriovoracaceae</taxon>
        <taxon>Pseudobacteriovorax</taxon>
    </lineage>
</organism>
<name>A0A1Y6CWT0_9BACT</name>
<dbReference type="InterPro" id="IPR012340">
    <property type="entry name" value="NA-bd_OB-fold"/>
</dbReference>
<gene>
    <name evidence="4" type="ORF">SAMN06296036_13524</name>
</gene>
<dbReference type="GO" id="GO:0006260">
    <property type="term" value="P:DNA replication"/>
    <property type="evidence" value="ECO:0007669"/>
    <property type="project" value="InterPro"/>
</dbReference>
<dbReference type="EMBL" id="FWZT01000035">
    <property type="protein sequence ID" value="SMF80545.1"/>
    <property type="molecule type" value="Genomic_DNA"/>
</dbReference>